<feature type="chain" id="PRO_5043769589" evidence="3">
    <location>
        <begin position="20"/>
        <end position="168"/>
    </location>
</feature>
<feature type="signal peptide" evidence="3">
    <location>
        <begin position="1"/>
        <end position="19"/>
    </location>
</feature>
<organism evidence="4 5">
    <name type="scientific">Pristionchus pacificus</name>
    <name type="common">Parasitic nematode worm</name>
    <dbReference type="NCBI Taxonomy" id="54126"/>
    <lineage>
        <taxon>Eukaryota</taxon>
        <taxon>Metazoa</taxon>
        <taxon>Ecdysozoa</taxon>
        <taxon>Nematoda</taxon>
        <taxon>Chromadorea</taxon>
        <taxon>Rhabditida</taxon>
        <taxon>Rhabditina</taxon>
        <taxon>Diplogasteromorpha</taxon>
        <taxon>Diplogasteroidea</taxon>
        <taxon>Neodiplogasteridae</taxon>
        <taxon>Pristionchus</taxon>
    </lineage>
</organism>
<evidence type="ECO:0000313" key="4">
    <source>
        <dbReference type="EnsemblMetazoa" id="PPA10589.1"/>
    </source>
</evidence>
<evidence type="ECO:0000256" key="1">
    <source>
        <dbReference type="SAM" id="MobiDB-lite"/>
    </source>
</evidence>
<sequence length="168" mass="17296">MHLLLHILAIFSALAVALSYSSNSCSSSNIVCINGKCKSDQSSTCGGGASGKPVITCDDSSFFSGSSLCAPGVCCPTIPSGIRFCLISLTVMLAVLFFIVFAGSPPSRGDPSKQKLVEPQANQQPDPQLHLVAPYSASNPTYQPDPINPQSLSAPAAPSAHAVQSDAV</sequence>
<feature type="transmembrane region" description="Helical" evidence="2">
    <location>
        <begin position="81"/>
        <end position="103"/>
    </location>
</feature>
<keyword evidence="2" id="KW-0812">Transmembrane</keyword>
<reference evidence="4" key="2">
    <citation type="submission" date="2022-06" db="UniProtKB">
        <authorList>
            <consortium name="EnsemblMetazoa"/>
        </authorList>
    </citation>
    <scope>IDENTIFICATION</scope>
    <source>
        <strain evidence="4">PS312</strain>
    </source>
</reference>
<keyword evidence="5" id="KW-1185">Reference proteome</keyword>
<protein>
    <submittedName>
        <fullName evidence="4">Uncharacterized protein</fullName>
    </submittedName>
</protein>
<dbReference type="EnsemblMetazoa" id="PPA10589.1">
    <property type="protein sequence ID" value="PPA10589.1"/>
    <property type="gene ID" value="WBGene00100143"/>
</dbReference>
<evidence type="ECO:0000256" key="3">
    <source>
        <dbReference type="SAM" id="SignalP"/>
    </source>
</evidence>
<evidence type="ECO:0000256" key="2">
    <source>
        <dbReference type="SAM" id="Phobius"/>
    </source>
</evidence>
<keyword evidence="2" id="KW-1133">Transmembrane helix</keyword>
<accession>A0A2A6BKU2</accession>
<name>A0A2A6BKU2_PRIPA</name>
<evidence type="ECO:0000313" key="5">
    <source>
        <dbReference type="Proteomes" id="UP000005239"/>
    </source>
</evidence>
<proteinExistence type="predicted"/>
<feature type="region of interest" description="Disordered" evidence="1">
    <location>
        <begin position="109"/>
        <end position="168"/>
    </location>
</feature>
<feature type="compositionally biased region" description="Low complexity" evidence="1">
    <location>
        <begin position="149"/>
        <end position="162"/>
    </location>
</feature>
<dbReference type="Proteomes" id="UP000005239">
    <property type="component" value="Unassembled WGS sequence"/>
</dbReference>
<keyword evidence="2" id="KW-0472">Membrane</keyword>
<dbReference type="AlphaFoldDB" id="A0A2A6BKU2"/>
<reference evidence="5" key="1">
    <citation type="journal article" date="2008" name="Nat. Genet.">
        <title>The Pristionchus pacificus genome provides a unique perspective on nematode lifestyle and parasitism.</title>
        <authorList>
            <person name="Dieterich C."/>
            <person name="Clifton S.W."/>
            <person name="Schuster L.N."/>
            <person name="Chinwalla A."/>
            <person name="Delehaunty K."/>
            <person name="Dinkelacker I."/>
            <person name="Fulton L."/>
            <person name="Fulton R."/>
            <person name="Godfrey J."/>
            <person name="Minx P."/>
            <person name="Mitreva M."/>
            <person name="Roeseler W."/>
            <person name="Tian H."/>
            <person name="Witte H."/>
            <person name="Yang S.P."/>
            <person name="Wilson R.K."/>
            <person name="Sommer R.J."/>
        </authorList>
    </citation>
    <scope>NUCLEOTIDE SEQUENCE [LARGE SCALE GENOMIC DNA]</scope>
    <source>
        <strain evidence="5">PS312</strain>
    </source>
</reference>
<accession>A0A8R1YC86</accession>
<gene>
    <name evidence="4" type="primary">WBGene00100143</name>
</gene>
<keyword evidence="3" id="KW-0732">Signal</keyword>